<sequence>MRIGGPIDRRSGAFVSNTVDWNSAKAIMSEIDGNQLHILDCCYAGEAARPHVEITTTSTTESAPESLQTCFTRALIEELRAATLPVAVVHLYSAITNKHEDYRLVYRPVFTAWTGKPLIVLQKPDRHTQAMMPKLTEDFPRVIFTCLEGDFSMINISAFEMWLSINVPVAVGDVYGVNLEGVSRAQSTMVLVSMPLAVWAILSEDQQLNFVAMARFRNLMLQWAQEGVTGLSIRPRGTEKFASSSRKQDDE</sequence>
<proteinExistence type="predicted"/>
<dbReference type="Proteomes" id="UP000799421">
    <property type="component" value="Unassembled WGS sequence"/>
</dbReference>
<name>A0A6A7BTE0_9PEZI</name>
<organism evidence="1 2">
    <name type="scientific">Piedraia hortae CBS 480.64</name>
    <dbReference type="NCBI Taxonomy" id="1314780"/>
    <lineage>
        <taxon>Eukaryota</taxon>
        <taxon>Fungi</taxon>
        <taxon>Dikarya</taxon>
        <taxon>Ascomycota</taxon>
        <taxon>Pezizomycotina</taxon>
        <taxon>Dothideomycetes</taxon>
        <taxon>Dothideomycetidae</taxon>
        <taxon>Capnodiales</taxon>
        <taxon>Piedraiaceae</taxon>
        <taxon>Piedraia</taxon>
    </lineage>
</organism>
<evidence type="ECO:0000313" key="1">
    <source>
        <dbReference type="EMBL" id="KAF2858342.1"/>
    </source>
</evidence>
<keyword evidence="2" id="KW-1185">Reference proteome</keyword>
<gene>
    <name evidence="1" type="ORF">K470DRAFT_278618</name>
</gene>
<evidence type="ECO:0000313" key="2">
    <source>
        <dbReference type="Proteomes" id="UP000799421"/>
    </source>
</evidence>
<reference evidence="1" key="1">
    <citation type="journal article" date="2020" name="Stud. Mycol.">
        <title>101 Dothideomycetes genomes: a test case for predicting lifestyles and emergence of pathogens.</title>
        <authorList>
            <person name="Haridas S."/>
            <person name="Albert R."/>
            <person name="Binder M."/>
            <person name="Bloem J."/>
            <person name="Labutti K."/>
            <person name="Salamov A."/>
            <person name="Andreopoulos B."/>
            <person name="Baker S."/>
            <person name="Barry K."/>
            <person name="Bills G."/>
            <person name="Bluhm B."/>
            <person name="Cannon C."/>
            <person name="Castanera R."/>
            <person name="Culley D."/>
            <person name="Daum C."/>
            <person name="Ezra D."/>
            <person name="Gonzalez J."/>
            <person name="Henrissat B."/>
            <person name="Kuo A."/>
            <person name="Liang C."/>
            <person name="Lipzen A."/>
            <person name="Lutzoni F."/>
            <person name="Magnuson J."/>
            <person name="Mondo S."/>
            <person name="Nolan M."/>
            <person name="Ohm R."/>
            <person name="Pangilinan J."/>
            <person name="Park H.-J."/>
            <person name="Ramirez L."/>
            <person name="Alfaro M."/>
            <person name="Sun H."/>
            <person name="Tritt A."/>
            <person name="Yoshinaga Y."/>
            <person name="Zwiers L.-H."/>
            <person name="Turgeon B."/>
            <person name="Goodwin S."/>
            <person name="Spatafora J."/>
            <person name="Crous P."/>
            <person name="Grigoriev I."/>
        </authorList>
    </citation>
    <scope>NUCLEOTIDE SEQUENCE</scope>
    <source>
        <strain evidence="1">CBS 480.64</strain>
    </source>
</reference>
<dbReference type="EMBL" id="MU006012">
    <property type="protein sequence ID" value="KAF2858342.1"/>
    <property type="molecule type" value="Genomic_DNA"/>
</dbReference>
<protein>
    <submittedName>
        <fullName evidence="1">Uncharacterized protein</fullName>
    </submittedName>
</protein>
<dbReference type="AlphaFoldDB" id="A0A6A7BTE0"/>
<accession>A0A6A7BTE0</accession>
<dbReference type="OrthoDB" id="3688820at2759"/>